<dbReference type="Pfam" id="PF02653">
    <property type="entry name" value="BPD_transp_2"/>
    <property type="match status" value="1"/>
</dbReference>
<sequence length="309" mass="31973">MTLLLAVFSLSMLGQTLRTTVPYVCAALGGLWSERSGVVNIALEGLLLVSGMASVMVHHATGSAWAGVLAGAGAAALFALVHALLVVYGRIDAIVSGIALNLLAAGTTRFLLRALYDSSSNSPSVTGFRIPALDGASGILCLARTLIDPLTVLAVLAGALTWFYLYRTRFGLRVRAAGEDPDAAASVGVRVSRLRVVVVTLGGAICGLGGVALAYDQHQFQAGMSGGRGFIAVAVVVLSGWRPVHVVVACTAFAALEALQVVLQGRTHVPSDLVQMLPYVFTLGALFFVARRRSIGGRAPAGLGKMESS</sequence>
<feature type="transmembrane region" description="Helical" evidence="6">
    <location>
        <begin position="274"/>
        <end position="290"/>
    </location>
</feature>
<keyword evidence="3 6" id="KW-0812">Transmembrane</keyword>
<proteinExistence type="predicted"/>
<evidence type="ECO:0000256" key="4">
    <source>
        <dbReference type="ARBA" id="ARBA00022989"/>
    </source>
</evidence>
<accession>A0ABZ2M9C2</accession>
<evidence type="ECO:0000256" key="1">
    <source>
        <dbReference type="ARBA" id="ARBA00004651"/>
    </source>
</evidence>
<keyword evidence="5 6" id="KW-0472">Membrane</keyword>
<evidence type="ECO:0000256" key="6">
    <source>
        <dbReference type="SAM" id="Phobius"/>
    </source>
</evidence>
<dbReference type="RefSeq" id="WP_394828695.1">
    <property type="nucleotide sequence ID" value="NZ_CP089984.1"/>
</dbReference>
<keyword evidence="8" id="KW-1185">Reference proteome</keyword>
<evidence type="ECO:0000256" key="2">
    <source>
        <dbReference type="ARBA" id="ARBA00022475"/>
    </source>
</evidence>
<feature type="transmembrane region" description="Helical" evidence="6">
    <location>
        <begin position="36"/>
        <end position="57"/>
    </location>
</feature>
<feature type="transmembrane region" description="Helical" evidence="6">
    <location>
        <begin position="227"/>
        <end position="254"/>
    </location>
</feature>
<gene>
    <name evidence="7" type="ORF">LZC94_17760</name>
</gene>
<dbReference type="Proteomes" id="UP001370348">
    <property type="component" value="Chromosome"/>
</dbReference>
<dbReference type="InterPro" id="IPR001851">
    <property type="entry name" value="ABC_transp_permease"/>
</dbReference>
<evidence type="ECO:0000256" key="5">
    <source>
        <dbReference type="ARBA" id="ARBA00023136"/>
    </source>
</evidence>
<feature type="transmembrane region" description="Helical" evidence="6">
    <location>
        <begin position="146"/>
        <end position="165"/>
    </location>
</feature>
<dbReference type="PANTHER" id="PTHR43370">
    <property type="entry name" value="SUGAR ABC TRANSPORTER INTEGRAL MEMBRANE PROTEIN-RELATED"/>
    <property type="match status" value="1"/>
</dbReference>
<feature type="transmembrane region" description="Helical" evidence="6">
    <location>
        <begin position="196"/>
        <end position="215"/>
    </location>
</feature>
<reference evidence="7 8" key="1">
    <citation type="submission" date="2021-12" db="EMBL/GenBank/DDBJ databases">
        <title>Discovery of the Pendulisporaceae a myxobacterial family with distinct sporulation behavior and unique specialized metabolism.</title>
        <authorList>
            <person name="Garcia R."/>
            <person name="Popoff A."/>
            <person name="Bader C.D."/>
            <person name="Loehr J."/>
            <person name="Walesch S."/>
            <person name="Walt C."/>
            <person name="Boldt J."/>
            <person name="Bunk B."/>
            <person name="Haeckl F.J.F.P.J."/>
            <person name="Gunesch A.P."/>
            <person name="Birkelbach J."/>
            <person name="Nuebel U."/>
            <person name="Pietschmann T."/>
            <person name="Bach T."/>
            <person name="Mueller R."/>
        </authorList>
    </citation>
    <scope>NUCLEOTIDE SEQUENCE [LARGE SCALE GENOMIC DNA]</scope>
    <source>
        <strain evidence="7 8">MSr11954</strain>
    </source>
</reference>
<keyword evidence="4 6" id="KW-1133">Transmembrane helix</keyword>
<name>A0ABZ2M9C2_9BACT</name>
<feature type="transmembrane region" description="Helical" evidence="6">
    <location>
        <begin position="64"/>
        <end position="87"/>
    </location>
</feature>
<evidence type="ECO:0000256" key="3">
    <source>
        <dbReference type="ARBA" id="ARBA00022692"/>
    </source>
</evidence>
<dbReference type="PANTHER" id="PTHR43370:SF1">
    <property type="entry name" value="GUANOSINE ABC TRANSPORTER PERMEASE PROTEIN NUPQ"/>
    <property type="match status" value="1"/>
</dbReference>
<protein>
    <submittedName>
        <fullName evidence="7">ABC transporter permease</fullName>
    </submittedName>
</protein>
<evidence type="ECO:0000313" key="7">
    <source>
        <dbReference type="EMBL" id="WXB19072.1"/>
    </source>
</evidence>
<feature type="transmembrane region" description="Helical" evidence="6">
    <location>
        <begin position="93"/>
        <end position="112"/>
    </location>
</feature>
<comment type="subcellular location">
    <subcellularLocation>
        <location evidence="1">Cell membrane</location>
        <topology evidence="1">Multi-pass membrane protein</topology>
    </subcellularLocation>
</comment>
<keyword evidence="2" id="KW-1003">Cell membrane</keyword>
<organism evidence="7 8">
    <name type="scientific">Pendulispora albinea</name>
    <dbReference type="NCBI Taxonomy" id="2741071"/>
    <lineage>
        <taxon>Bacteria</taxon>
        <taxon>Pseudomonadati</taxon>
        <taxon>Myxococcota</taxon>
        <taxon>Myxococcia</taxon>
        <taxon>Myxococcales</taxon>
        <taxon>Sorangiineae</taxon>
        <taxon>Pendulisporaceae</taxon>
        <taxon>Pendulispora</taxon>
    </lineage>
</organism>
<evidence type="ECO:0000313" key="8">
    <source>
        <dbReference type="Proteomes" id="UP001370348"/>
    </source>
</evidence>
<dbReference type="CDD" id="cd06580">
    <property type="entry name" value="TM_PBP1_transp_TpRbsC_like"/>
    <property type="match status" value="1"/>
</dbReference>
<dbReference type="EMBL" id="CP089984">
    <property type="protein sequence ID" value="WXB19072.1"/>
    <property type="molecule type" value="Genomic_DNA"/>
</dbReference>